<dbReference type="Proteomes" id="UP000075886">
    <property type="component" value="Unassembled WGS sequence"/>
</dbReference>
<dbReference type="EMBL" id="AXCN02002278">
    <property type="status" value="NOT_ANNOTATED_CDS"/>
    <property type="molecule type" value="Genomic_DNA"/>
</dbReference>
<feature type="region of interest" description="Disordered" evidence="1">
    <location>
        <begin position="130"/>
        <end position="235"/>
    </location>
</feature>
<reference evidence="3" key="2">
    <citation type="submission" date="2020-05" db="UniProtKB">
        <authorList>
            <consortium name="EnsemblMetazoa"/>
        </authorList>
    </citation>
    <scope>IDENTIFICATION</scope>
    <source>
        <strain evidence="3">FAR1</strain>
    </source>
</reference>
<name>A0A182QC20_9DIPT</name>
<reference evidence="4" key="1">
    <citation type="submission" date="2014-01" db="EMBL/GenBank/DDBJ databases">
        <title>The Genome Sequence of Anopheles farauti FAR1 (V2).</title>
        <authorList>
            <consortium name="The Broad Institute Genomics Platform"/>
            <person name="Neafsey D.E."/>
            <person name="Besansky N."/>
            <person name="Howell P."/>
            <person name="Walton C."/>
            <person name="Young S.K."/>
            <person name="Zeng Q."/>
            <person name="Gargeya S."/>
            <person name="Fitzgerald M."/>
            <person name="Haas B."/>
            <person name="Abouelleil A."/>
            <person name="Allen A.W."/>
            <person name="Alvarado L."/>
            <person name="Arachchi H.M."/>
            <person name="Berlin A.M."/>
            <person name="Chapman S.B."/>
            <person name="Gainer-Dewar J."/>
            <person name="Goldberg J."/>
            <person name="Griggs A."/>
            <person name="Gujja S."/>
            <person name="Hansen M."/>
            <person name="Howarth C."/>
            <person name="Imamovic A."/>
            <person name="Ireland A."/>
            <person name="Larimer J."/>
            <person name="McCowan C."/>
            <person name="Murphy C."/>
            <person name="Pearson M."/>
            <person name="Poon T.W."/>
            <person name="Priest M."/>
            <person name="Roberts A."/>
            <person name="Saif S."/>
            <person name="Shea T."/>
            <person name="Sisk P."/>
            <person name="Sykes S."/>
            <person name="Wortman J."/>
            <person name="Nusbaum C."/>
            <person name="Birren B."/>
        </authorList>
    </citation>
    <scope>NUCLEOTIDE SEQUENCE [LARGE SCALE GENOMIC DNA]</scope>
    <source>
        <strain evidence="4">FAR1</strain>
    </source>
</reference>
<feature type="compositionally biased region" description="Polar residues" evidence="1">
    <location>
        <begin position="137"/>
        <end position="157"/>
    </location>
</feature>
<dbReference type="AlphaFoldDB" id="A0A182QC20"/>
<protein>
    <submittedName>
        <fullName evidence="3">Uncharacterized protein</fullName>
    </submittedName>
</protein>
<dbReference type="SUPFAM" id="SSF49599">
    <property type="entry name" value="TRAF domain-like"/>
    <property type="match status" value="1"/>
</dbReference>
<evidence type="ECO:0000256" key="2">
    <source>
        <dbReference type="SAM" id="SignalP"/>
    </source>
</evidence>
<dbReference type="EnsemblMetazoa" id="AFAF007175-RA">
    <property type="protein sequence ID" value="AFAF007175-PA"/>
    <property type="gene ID" value="AFAF007175"/>
</dbReference>
<dbReference type="VEuPathDB" id="VectorBase:AFAF007175"/>
<keyword evidence="4" id="KW-1185">Reference proteome</keyword>
<dbReference type="CDD" id="cd00121">
    <property type="entry name" value="MATH"/>
    <property type="match status" value="1"/>
</dbReference>
<dbReference type="InterPro" id="IPR002083">
    <property type="entry name" value="MATH/TRAF_dom"/>
</dbReference>
<feature type="compositionally biased region" description="Acidic residues" evidence="1">
    <location>
        <begin position="181"/>
        <end position="191"/>
    </location>
</feature>
<dbReference type="STRING" id="69004.A0A182QC20"/>
<feature type="compositionally biased region" description="Polar residues" evidence="1">
    <location>
        <begin position="193"/>
        <end position="219"/>
    </location>
</feature>
<evidence type="ECO:0000256" key="1">
    <source>
        <dbReference type="SAM" id="MobiDB-lite"/>
    </source>
</evidence>
<feature type="signal peptide" evidence="2">
    <location>
        <begin position="1"/>
        <end position="32"/>
    </location>
</feature>
<sequence>MMARASSSQCGRPVVWFAFAIFTAQILQAATAVNSKEETTSEAPDSPYETQTAQCTITSGDIEASAQASISKTLVGVCGTDEMLGAFQTLELKLLEEFHNLRRMIRDPYFNPPPLRPSVFKAIKRVSTVSNTSSNTALPQSSSEKPVGIRTSSSAPSKSAEKQPASSSTTTPSSSFVFPDSYEDEDDEESSDGLANSSTTHNSDLVKNMPSGFNTSTTGVRIALDDKKTSETSPSIDFKPIDKPLEKKFLTGGLRDYEVYRFNNTVISSGDAKVFKYFWKIENFMKRVRDAANVNGATFSSPVFVISGLNLRLHAKTLKKPNGEVLYVQLEQLSAFDDALRKTPNVILASGALYGQVETKKFFRHKIMILNQDKPFSDLISTDLTNTNAKFEAPLSALTAEPYLKDDKLLVKVIIFL</sequence>
<keyword evidence="2" id="KW-0732">Signal</keyword>
<accession>A0A182QC20</accession>
<feature type="compositionally biased region" description="Low complexity" evidence="1">
    <location>
        <begin position="166"/>
        <end position="175"/>
    </location>
</feature>
<feature type="chain" id="PRO_5008132654" evidence="2">
    <location>
        <begin position="33"/>
        <end position="417"/>
    </location>
</feature>
<proteinExistence type="predicted"/>
<organism evidence="3 4">
    <name type="scientific">Anopheles farauti</name>
    <dbReference type="NCBI Taxonomy" id="69004"/>
    <lineage>
        <taxon>Eukaryota</taxon>
        <taxon>Metazoa</taxon>
        <taxon>Ecdysozoa</taxon>
        <taxon>Arthropoda</taxon>
        <taxon>Hexapoda</taxon>
        <taxon>Insecta</taxon>
        <taxon>Pterygota</taxon>
        <taxon>Neoptera</taxon>
        <taxon>Endopterygota</taxon>
        <taxon>Diptera</taxon>
        <taxon>Nematocera</taxon>
        <taxon>Culicoidea</taxon>
        <taxon>Culicidae</taxon>
        <taxon>Anophelinae</taxon>
        <taxon>Anopheles</taxon>
    </lineage>
</organism>
<evidence type="ECO:0000313" key="3">
    <source>
        <dbReference type="EnsemblMetazoa" id="AFAF007175-PA"/>
    </source>
</evidence>
<dbReference type="Gene3D" id="2.60.210.10">
    <property type="entry name" value="Apoptosis, Tumor Necrosis Factor Receptor Associated Protein 2, Chain A"/>
    <property type="match status" value="1"/>
</dbReference>
<evidence type="ECO:0000313" key="4">
    <source>
        <dbReference type="Proteomes" id="UP000075886"/>
    </source>
</evidence>
<dbReference type="InterPro" id="IPR008974">
    <property type="entry name" value="TRAF-like"/>
</dbReference>